<organism evidence="2 3">
    <name type="scientific">Popillia japonica</name>
    <name type="common">Japanese beetle</name>
    <dbReference type="NCBI Taxonomy" id="7064"/>
    <lineage>
        <taxon>Eukaryota</taxon>
        <taxon>Metazoa</taxon>
        <taxon>Ecdysozoa</taxon>
        <taxon>Arthropoda</taxon>
        <taxon>Hexapoda</taxon>
        <taxon>Insecta</taxon>
        <taxon>Pterygota</taxon>
        <taxon>Neoptera</taxon>
        <taxon>Endopterygota</taxon>
        <taxon>Coleoptera</taxon>
        <taxon>Polyphaga</taxon>
        <taxon>Scarabaeiformia</taxon>
        <taxon>Scarabaeidae</taxon>
        <taxon>Rutelinae</taxon>
        <taxon>Popillia</taxon>
    </lineage>
</organism>
<dbReference type="EMBL" id="JASPKY010000486">
    <property type="protein sequence ID" value="KAK9695311.1"/>
    <property type="molecule type" value="Genomic_DNA"/>
</dbReference>
<dbReference type="AlphaFoldDB" id="A0AAW1IYA4"/>
<accession>A0AAW1IYA4</accession>
<evidence type="ECO:0000313" key="3">
    <source>
        <dbReference type="Proteomes" id="UP001458880"/>
    </source>
</evidence>
<name>A0AAW1IYA4_POPJA</name>
<reference evidence="2 3" key="1">
    <citation type="journal article" date="2024" name="BMC Genomics">
        <title>De novo assembly and annotation of Popillia japonica's genome with initial clues to its potential as an invasive pest.</title>
        <authorList>
            <person name="Cucini C."/>
            <person name="Boschi S."/>
            <person name="Funari R."/>
            <person name="Cardaioli E."/>
            <person name="Iannotti N."/>
            <person name="Marturano G."/>
            <person name="Paoli F."/>
            <person name="Bruttini M."/>
            <person name="Carapelli A."/>
            <person name="Frati F."/>
            <person name="Nardi F."/>
        </authorList>
    </citation>
    <scope>NUCLEOTIDE SEQUENCE [LARGE SCALE GENOMIC DNA]</scope>
    <source>
        <strain evidence="2">DMR45628</strain>
    </source>
</reference>
<dbReference type="Proteomes" id="UP001458880">
    <property type="component" value="Unassembled WGS sequence"/>
</dbReference>
<evidence type="ECO:0000313" key="2">
    <source>
        <dbReference type="EMBL" id="KAK9695311.1"/>
    </source>
</evidence>
<dbReference type="GO" id="GO:0046983">
    <property type="term" value="F:protein dimerization activity"/>
    <property type="evidence" value="ECO:0007669"/>
    <property type="project" value="InterPro"/>
</dbReference>
<gene>
    <name evidence="2" type="ORF">QE152_g32662</name>
</gene>
<dbReference type="PANTHER" id="PTHR45749">
    <property type="match status" value="1"/>
</dbReference>
<protein>
    <submittedName>
        <fullName evidence="2">HAT family C-terminal dimerization region</fullName>
    </submittedName>
</protein>
<comment type="caution">
    <text evidence="2">The sequence shown here is derived from an EMBL/GenBank/DDBJ whole genome shotgun (WGS) entry which is preliminary data.</text>
</comment>
<sequence length="191" mass="22352">MDGRENLRINAFLVIIDNLVDQLQMRREAYKQFHDKFAFFTDTVSISSSCFADSKKSAEELIASYREDIEADFIQEFIHFREHVEVNEEKDLTTPIQLLKWLRQEGMQSVYANVDIALRICVCTPATNCTRERSFSCLQRVENFYRSKMTQDKLNDVAILNIESDITIPLTYEGVIDDFANMKVRRVPIKY</sequence>
<dbReference type="InterPro" id="IPR008906">
    <property type="entry name" value="HATC_C_dom"/>
</dbReference>
<dbReference type="Pfam" id="PF05699">
    <property type="entry name" value="Dimer_Tnp_hAT"/>
    <property type="match status" value="1"/>
</dbReference>
<dbReference type="PANTHER" id="PTHR45749:SF23">
    <property type="entry name" value="ZINC FINGER MYM-TYPE PROTEIN 1-LIKE"/>
    <property type="match status" value="1"/>
</dbReference>
<feature type="domain" description="HAT C-terminal dimerisation" evidence="1">
    <location>
        <begin position="84"/>
        <end position="165"/>
    </location>
</feature>
<keyword evidence="3" id="KW-1185">Reference proteome</keyword>
<proteinExistence type="predicted"/>
<evidence type="ECO:0000259" key="1">
    <source>
        <dbReference type="Pfam" id="PF05699"/>
    </source>
</evidence>